<dbReference type="EMBL" id="JAAOCA010000064">
    <property type="protein sequence ID" value="MBD1602314.1"/>
    <property type="molecule type" value="Genomic_DNA"/>
</dbReference>
<gene>
    <name evidence="1" type="ORF">HAQ05_26905</name>
</gene>
<sequence length="82" mass="9188">MTTVSNRLRTTIDTTTSHELTFDTQTGEVLASQKVTIKKHTITTDVGTQCRFPIAARTSEELLEILSVHDQWVNNLTVEADK</sequence>
<organism evidence="1 2">
    <name type="scientific">Pseudomonas typographi</name>
    <dbReference type="NCBI Taxonomy" id="2715964"/>
    <lineage>
        <taxon>Bacteria</taxon>
        <taxon>Pseudomonadati</taxon>
        <taxon>Pseudomonadota</taxon>
        <taxon>Gammaproteobacteria</taxon>
        <taxon>Pseudomonadales</taxon>
        <taxon>Pseudomonadaceae</taxon>
        <taxon>Pseudomonas</taxon>
    </lineage>
</organism>
<accession>A0ABR7Z9S9</accession>
<proteinExistence type="predicted"/>
<evidence type="ECO:0000313" key="2">
    <source>
        <dbReference type="Proteomes" id="UP000805841"/>
    </source>
</evidence>
<comment type="caution">
    <text evidence="1">The sequence shown here is derived from an EMBL/GenBank/DDBJ whole genome shotgun (WGS) entry which is preliminary data.</text>
</comment>
<protein>
    <submittedName>
        <fullName evidence="1">Uncharacterized protein</fullName>
    </submittedName>
</protein>
<reference evidence="1 2" key="1">
    <citation type="journal article" date="2020" name="Insects">
        <title>Bacteria Belonging to Pseudomonas typographi sp. nov. from the Bark Beetle Ips typographus Have Genomic Potential to Aid in the Host Ecology.</title>
        <authorList>
            <person name="Peral-Aranega E."/>
            <person name="Saati-Santamaria Z."/>
            <person name="Kolarik M."/>
            <person name="Rivas R."/>
            <person name="Garcia-Fraile P."/>
        </authorList>
    </citation>
    <scope>NUCLEOTIDE SEQUENCE [LARGE SCALE GENOMIC DNA]</scope>
    <source>
        <strain evidence="1 2">CA3A</strain>
    </source>
</reference>
<dbReference type="RefSeq" id="WP_190427151.1">
    <property type="nucleotide sequence ID" value="NZ_JAAOCA010000064.1"/>
</dbReference>
<keyword evidence="2" id="KW-1185">Reference proteome</keyword>
<name>A0ABR7Z9S9_9PSED</name>
<evidence type="ECO:0000313" key="1">
    <source>
        <dbReference type="EMBL" id="MBD1602314.1"/>
    </source>
</evidence>
<dbReference type="Proteomes" id="UP000805841">
    <property type="component" value="Unassembled WGS sequence"/>
</dbReference>